<evidence type="ECO:0000313" key="2">
    <source>
        <dbReference type="EMBL" id="OCA81961.1"/>
    </source>
</evidence>
<name>A0A1B9ADT2_9BACI</name>
<feature type="signal peptide" evidence="1">
    <location>
        <begin position="1"/>
        <end position="17"/>
    </location>
</feature>
<dbReference type="PROSITE" id="PS51257">
    <property type="entry name" value="PROKAR_LIPOPROTEIN"/>
    <property type="match status" value="1"/>
</dbReference>
<feature type="chain" id="PRO_5038750413" description="Lipoprotein" evidence="1">
    <location>
        <begin position="18"/>
        <end position="124"/>
    </location>
</feature>
<evidence type="ECO:0000256" key="1">
    <source>
        <dbReference type="SAM" id="SignalP"/>
    </source>
</evidence>
<evidence type="ECO:0008006" key="4">
    <source>
        <dbReference type="Google" id="ProtNLM"/>
    </source>
</evidence>
<proteinExistence type="predicted"/>
<keyword evidence="3" id="KW-1185">Reference proteome</keyword>
<evidence type="ECO:0000313" key="3">
    <source>
        <dbReference type="Proteomes" id="UP000092578"/>
    </source>
</evidence>
<organism evidence="2 3">
    <name type="scientific">Pseudobacillus wudalianchiensis</name>
    <dbReference type="NCBI Taxonomy" id="1743143"/>
    <lineage>
        <taxon>Bacteria</taxon>
        <taxon>Bacillati</taxon>
        <taxon>Bacillota</taxon>
        <taxon>Bacilli</taxon>
        <taxon>Bacillales</taxon>
        <taxon>Bacillaceae</taxon>
        <taxon>Pseudobacillus</taxon>
    </lineage>
</organism>
<sequence length="124" mass="13871">MQKLLSAFILFMLTLTAGCSSDMIGFSGESDSWKGEYSAVKSDTNEHGEYRFTYKHAARDTSFKNLTIMIHNGETVRQEDFFKGATIVISIAGSGSGLTRESDPIPVTIKWDEDQEESFTMKPR</sequence>
<dbReference type="EMBL" id="MAYT01000030">
    <property type="protein sequence ID" value="OCA81961.1"/>
    <property type="molecule type" value="Genomic_DNA"/>
</dbReference>
<accession>A0A1B9ADT2</accession>
<reference evidence="3" key="1">
    <citation type="submission" date="2016-05" db="EMBL/GenBank/DDBJ databases">
        <authorList>
            <person name="Liu B."/>
            <person name="Wang J."/>
            <person name="Zhu Y."/>
            <person name="Liu G."/>
            <person name="Chen Q."/>
            <person name="Chen Z."/>
            <person name="Lan J."/>
            <person name="Che J."/>
            <person name="Ge C."/>
            <person name="Shi H."/>
            <person name="Pan Z."/>
            <person name="Liu X."/>
        </authorList>
    </citation>
    <scope>NUCLEOTIDE SEQUENCE [LARGE SCALE GENOMIC DNA]</scope>
    <source>
        <strain evidence="3">FJAT-27215</strain>
    </source>
</reference>
<gene>
    <name evidence="2" type="ORF">A8F95_14695</name>
</gene>
<dbReference type="Proteomes" id="UP000092578">
    <property type="component" value="Unassembled WGS sequence"/>
</dbReference>
<dbReference type="RefSeq" id="WP_065411857.1">
    <property type="nucleotide sequence ID" value="NZ_MAYT01000030.1"/>
</dbReference>
<dbReference type="AlphaFoldDB" id="A0A1B9ADT2"/>
<comment type="caution">
    <text evidence="2">The sequence shown here is derived from an EMBL/GenBank/DDBJ whole genome shotgun (WGS) entry which is preliminary data.</text>
</comment>
<protein>
    <recommendedName>
        <fullName evidence="4">Lipoprotein</fullName>
    </recommendedName>
</protein>
<keyword evidence="1" id="KW-0732">Signal</keyword>